<dbReference type="Bgee" id="ENSMMUG00000019179">
    <property type="expression patterns" value="Expressed in adult mammalian kidney and 21 other cell types or tissues"/>
</dbReference>
<name>A0A5F7ZY34_MACMU</name>
<sequence length="151" mass="16036">MSARSCRKPRSSKTQSNPRQEAHVRERSHPTLCPGSRDTQKPVGTQPEGKPQGWPESQAVPAGDTLCCAPSSATTPSSPPALHPALFAQDTEQGRSSGSCPSRARAISGTGRLPAAPSLPRLCCPSLGSCFWSFPGLRSGEVLGQWARNRF</sequence>
<dbReference type="ExpressionAtlas" id="A0A5F7ZY34">
    <property type="expression patterns" value="baseline"/>
</dbReference>
<organism evidence="2 3">
    <name type="scientific">Macaca mulatta</name>
    <name type="common">Rhesus macaque</name>
    <dbReference type="NCBI Taxonomy" id="9544"/>
    <lineage>
        <taxon>Eukaryota</taxon>
        <taxon>Metazoa</taxon>
        <taxon>Chordata</taxon>
        <taxon>Craniata</taxon>
        <taxon>Vertebrata</taxon>
        <taxon>Euteleostomi</taxon>
        <taxon>Mammalia</taxon>
        <taxon>Eutheria</taxon>
        <taxon>Euarchontoglires</taxon>
        <taxon>Primates</taxon>
        <taxon>Haplorrhini</taxon>
        <taxon>Catarrhini</taxon>
        <taxon>Cercopithecidae</taxon>
        <taxon>Cercopithecinae</taxon>
        <taxon>Macaca</taxon>
    </lineage>
</organism>
<reference evidence="3" key="1">
    <citation type="journal article" date="2007" name="Science">
        <title>Evolutionary and biomedical insights from the rhesus macaque genome.</title>
        <authorList>
            <person name="Gibbs R.A."/>
            <person name="Rogers J."/>
            <person name="Katze M.G."/>
            <person name="Bumgarner R."/>
            <person name="Weinstock G.M."/>
            <person name="Mardis E.R."/>
            <person name="Remington K.A."/>
            <person name="Strausberg R.L."/>
            <person name="Venter J.C."/>
            <person name="Wilson R.K."/>
            <person name="Batzer M.A."/>
            <person name="Bustamante C.D."/>
            <person name="Eichler E.E."/>
            <person name="Hahn M.W."/>
            <person name="Hardison R.C."/>
            <person name="Makova K.D."/>
            <person name="Miller W."/>
            <person name="Milosavljevic A."/>
            <person name="Palermo R.E."/>
            <person name="Siepel A."/>
            <person name="Sikela J.M."/>
            <person name="Attaway T."/>
            <person name="Bell S."/>
            <person name="Bernard K.E."/>
            <person name="Buhay C.J."/>
            <person name="Chandrabose M.N."/>
            <person name="Dao M."/>
            <person name="Davis C."/>
            <person name="Delehaunty K.D."/>
            <person name="Ding Y."/>
            <person name="Dinh H.H."/>
            <person name="Dugan-Rocha S."/>
            <person name="Fulton L.A."/>
            <person name="Gabisi R.A."/>
            <person name="Garner T.T."/>
            <person name="Godfrey J."/>
            <person name="Hawes A.C."/>
            <person name="Hernandez J."/>
            <person name="Hines S."/>
            <person name="Holder M."/>
            <person name="Hume J."/>
            <person name="Jhangiani S.N."/>
            <person name="Joshi V."/>
            <person name="Khan Z.M."/>
            <person name="Kirkness E.F."/>
            <person name="Cree A."/>
            <person name="Fowler R.G."/>
            <person name="Lee S."/>
            <person name="Lewis L.R."/>
            <person name="Li Z."/>
            <person name="Liu Y.-S."/>
            <person name="Moore S.M."/>
            <person name="Muzny D."/>
            <person name="Nazareth L.V."/>
            <person name="Ngo D.N."/>
            <person name="Okwuonu G.O."/>
            <person name="Pai G."/>
            <person name="Parker D."/>
            <person name="Paul H.A."/>
            <person name="Pfannkoch C."/>
            <person name="Pohl C.S."/>
            <person name="Rogers Y.-H.C."/>
            <person name="Ruiz S.J."/>
            <person name="Sabo A."/>
            <person name="Santibanez J."/>
            <person name="Schneider B.W."/>
            <person name="Smith S.M."/>
            <person name="Sodergren E."/>
            <person name="Svatek A.F."/>
            <person name="Utterback T.R."/>
            <person name="Vattathil S."/>
            <person name="Warren W."/>
            <person name="White C.S."/>
            <person name="Chinwalla A.T."/>
            <person name="Feng Y."/>
            <person name="Halpern A.L."/>
            <person name="Hillier L.W."/>
            <person name="Huang X."/>
            <person name="Minx P."/>
            <person name="Nelson J.O."/>
            <person name="Pepin K.H."/>
            <person name="Qin X."/>
            <person name="Sutton G.G."/>
            <person name="Venter E."/>
            <person name="Walenz B.P."/>
            <person name="Wallis J.W."/>
            <person name="Worley K.C."/>
            <person name="Yang S.-P."/>
            <person name="Jones S.M."/>
            <person name="Marra M.A."/>
            <person name="Rocchi M."/>
            <person name="Schein J.E."/>
            <person name="Baertsch R."/>
            <person name="Clarke L."/>
            <person name="Csuros M."/>
            <person name="Glasscock J."/>
            <person name="Harris R.A."/>
            <person name="Havlak P."/>
            <person name="Jackson A.R."/>
            <person name="Jiang H."/>
            <person name="Liu Y."/>
            <person name="Messina D.N."/>
            <person name="Shen Y."/>
            <person name="Song H.X.-Z."/>
            <person name="Wylie T."/>
            <person name="Zhang L."/>
            <person name="Birney E."/>
            <person name="Han K."/>
            <person name="Konkel M.K."/>
            <person name="Lee J."/>
            <person name="Smit A.F.A."/>
            <person name="Ullmer B."/>
            <person name="Wang H."/>
            <person name="Xing J."/>
            <person name="Burhans R."/>
            <person name="Cheng Z."/>
            <person name="Karro J.E."/>
            <person name="Ma J."/>
            <person name="Raney B."/>
            <person name="She X."/>
            <person name="Cox M.J."/>
            <person name="Demuth J.P."/>
            <person name="Dumas L.J."/>
            <person name="Han S.-G."/>
            <person name="Hopkins J."/>
            <person name="Karimpour-Fard A."/>
            <person name="Kim Y.H."/>
            <person name="Pollack J.R."/>
            <person name="Vinar T."/>
            <person name="Addo-Quaye C."/>
            <person name="Degenhardt J."/>
            <person name="Denby A."/>
            <person name="Hubisz M.J."/>
            <person name="Indap A."/>
            <person name="Kosiol C."/>
            <person name="Lahn B.T."/>
            <person name="Lawson H.A."/>
            <person name="Marklein A."/>
            <person name="Nielsen R."/>
            <person name="Vallender E.J."/>
            <person name="Clark A.G."/>
            <person name="Ferguson B."/>
            <person name="Hernandez R.D."/>
            <person name="Hirani K."/>
            <person name="Kehrer-Sawatzki H."/>
            <person name="Kolb J."/>
            <person name="Patil S."/>
            <person name="Pu L.-L."/>
            <person name="Ren Y."/>
            <person name="Smith D.G."/>
            <person name="Wheeler D.A."/>
            <person name="Schenck I."/>
            <person name="Ball E.V."/>
            <person name="Chen R."/>
            <person name="Cooper D.N."/>
            <person name="Giardine B."/>
            <person name="Hsu F."/>
            <person name="Kent W.J."/>
            <person name="Lesk A."/>
            <person name="Nelson D.L."/>
            <person name="O'brien W.E."/>
            <person name="Pruefer K."/>
            <person name="Stenson P.D."/>
            <person name="Wallace J.C."/>
            <person name="Ke H."/>
            <person name="Liu X.-M."/>
            <person name="Wang P."/>
            <person name="Xiang A.P."/>
            <person name="Yang F."/>
            <person name="Barber G.P."/>
            <person name="Haussler D."/>
            <person name="Karolchik D."/>
            <person name="Kern A.D."/>
            <person name="Kuhn R.M."/>
            <person name="Smith K.E."/>
            <person name="Zwieg A.S."/>
        </authorList>
    </citation>
    <scope>NUCLEOTIDE SEQUENCE [LARGE SCALE GENOMIC DNA]</scope>
    <source>
        <strain evidence="3">17573</strain>
    </source>
</reference>
<keyword evidence="3" id="KW-1185">Reference proteome</keyword>
<dbReference type="VEuPathDB" id="HostDB:ENSMMUG00000019179"/>
<feature type="compositionally biased region" description="Polar residues" evidence="1">
    <location>
        <begin position="90"/>
        <end position="100"/>
    </location>
</feature>
<feature type="compositionally biased region" description="Basic residues" evidence="1">
    <location>
        <begin position="1"/>
        <end position="11"/>
    </location>
</feature>
<evidence type="ECO:0000313" key="2">
    <source>
        <dbReference type="Ensembl" id="ENSMMUP00000070572.1"/>
    </source>
</evidence>
<reference evidence="2" key="2">
    <citation type="submission" date="2019-01" db="EMBL/GenBank/DDBJ databases">
        <authorList>
            <person name="Graves T."/>
            <person name="Eichler E.E."/>
            <person name="Wilson R.K."/>
        </authorList>
    </citation>
    <scope>NUCLEOTIDE SEQUENCE [LARGE SCALE GENOMIC DNA]</scope>
    <source>
        <strain evidence="2">17573</strain>
    </source>
</reference>
<evidence type="ECO:0000313" key="3">
    <source>
        <dbReference type="Proteomes" id="UP000006718"/>
    </source>
</evidence>
<reference evidence="2" key="4">
    <citation type="submission" date="2025-09" db="UniProtKB">
        <authorList>
            <consortium name="Ensembl"/>
        </authorList>
    </citation>
    <scope>IDENTIFICATION</scope>
    <source>
        <strain evidence="2">17573</strain>
    </source>
</reference>
<feature type="compositionally biased region" description="Basic and acidic residues" evidence="1">
    <location>
        <begin position="20"/>
        <end position="29"/>
    </location>
</feature>
<dbReference type="GeneTree" id="ENSGT00940000158674"/>
<dbReference type="Proteomes" id="UP000006718">
    <property type="component" value="Chromosome 15"/>
</dbReference>
<dbReference type="VGNC" id="VGNC:78212">
    <property type="gene designation" value="TBC1D13"/>
</dbReference>
<dbReference type="AlphaFoldDB" id="A0A5F7ZY34"/>
<dbReference type="Ensembl" id="ENSMMUT00000091560.1">
    <property type="protein sequence ID" value="ENSMMUP00000070572.1"/>
    <property type="gene ID" value="ENSMMUG00000019179.4"/>
</dbReference>
<reference evidence="2" key="3">
    <citation type="submission" date="2025-08" db="UniProtKB">
        <authorList>
            <consortium name="Ensembl"/>
        </authorList>
    </citation>
    <scope>IDENTIFICATION</scope>
    <source>
        <strain evidence="2">17573</strain>
    </source>
</reference>
<feature type="region of interest" description="Disordered" evidence="1">
    <location>
        <begin position="1"/>
        <end position="112"/>
    </location>
</feature>
<evidence type="ECO:0000313" key="4">
    <source>
        <dbReference type="VGNC" id="VGNC:78212"/>
    </source>
</evidence>
<gene>
    <name evidence="2 4" type="primary">TBC1D13</name>
</gene>
<protein>
    <submittedName>
        <fullName evidence="2">TBC1 domain family member 13</fullName>
    </submittedName>
</protein>
<proteinExistence type="predicted"/>
<evidence type="ECO:0000256" key="1">
    <source>
        <dbReference type="SAM" id="MobiDB-lite"/>
    </source>
</evidence>
<accession>A0A5F7ZY34</accession>